<dbReference type="GO" id="GO:0003700">
    <property type="term" value="F:DNA-binding transcription factor activity"/>
    <property type="evidence" value="ECO:0007669"/>
    <property type="project" value="InterPro"/>
</dbReference>
<dbReference type="SUPFAM" id="SSF46785">
    <property type="entry name" value="Winged helix' DNA-binding domain"/>
    <property type="match status" value="1"/>
</dbReference>
<dbReference type="PANTHER" id="PTHR33164">
    <property type="entry name" value="TRANSCRIPTIONAL REGULATOR, MARR FAMILY"/>
    <property type="match status" value="1"/>
</dbReference>
<proteinExistence type="predicted"/>
<protein>
    <submittedName>
        <fullName evidence="2">Transcriptional repressor MprA</fullName>
    </submittedName>
</protein>
<dbReference type="EMBL" id="LN483072">
    <property type="protein sequence ID" value="CEA09350.1"/>
    <property type="molecule type" value="Genomic_DNA"/>
</dbReference>
<dbReference type="InterPro" id="IPR039422">
    <property type="entry name" value="MarR/SlyA-like"/>
</dbReference>
<dbReference type="InterPro" id="IPR036390">
    <property type="entry name" value="WH_DNA-bd_sf"/>
</dbReference>
<sequence length="175" mass="19685">MDSPATSNGAGYWYVPAPESADSIDVLNALRTYRAAEAAMRRRTRDSMRMNETDLLAIRYVMQARQAGRSIGPKDLSRILNISTASTTALLDRLEARGYLTRRPHPTDRRALEILPTENADAEVRDTLGLMHRRMLAAAEQLTPQEAMIITRFLQAMTRVLEDTDGDHAEQNQSR</sequence>
<evidence type="ECO:0000259" key="1">
    <source>
        <dbReference type="PROSITE" id="PS50995"/>
    </source>
</evidence>
<dbReference type="Pfam" id="PF01047">
    <property type="entry name" value="MarR"/>
    <property type="match status" value="1"/>
</dbReference>
<dbReference type="SMART" id="SM00347">
    <property type="entry name" value="HTH_MARR"/>
    <property type="match status" value="1"/>
</dbReference>
<dbReference type="PATRIC" id="fig|1461584.3.peg.2692"/>
<dbReference type="AlphaFoldDB" id="A0A078MSS5"/>
<dbReference type="PROSITE" id="PS50995">
    <property type="entry name" value="HTH_MARR_2"/>
    <property type="match status" value="1"/>
</dbReference>
<dbReference type="Gene3D" id="1.10.10.10">
    <property type="entry name" value="Winged helix-like DNA-binding domain superfamily/Winged helix DNA-binding domain"/>
    <property type="match status" value="1"/>
</dbReference>
<dbReference type="InterPro" id="IPR000835">
    <property type="entry name" value="HTH_MarR-typ"/>
</dbReference>
<accession>A0A078MSS5</accession>
<reference evidence="2" key="1">
    <citation type="submission" date="2014-07" db="EMBL/GenBank/DDBJ databases">
        <authorList>
            <person name="Urmite Genomes Urmite Genomes"/>
        </authorList>
    </citation>
    <scope>NUCLEOTIDE SEQUENCE</scope>
    <source>
        <strain evidence="2">11W110_air</strain>
    </source>
</reference>
<dbReference type="PRINTS" id="PR00598">
    <property type="entry name" value="HTHMARR"/>
</dbReference>
<dbReference type="PANTHER" id="PTHR33164:SF43">
    <property type="entry name" value="HTH-TYPE TRANSCRIPTIONAL REPRESSOR YETL"/>
    <property type="match status" value="1"/>
</dbReference>
<feature type="domain" description="HTH marR-type" evidence="1">
    <location>
        <begin position="23"/>
        <end position="159"/>
    </location>
</feature>
<gene>
    <name evidence="2" type="primary">mprA</name>
    <name evidence="2" type="ORF">BN1051_02718</name>
</gene>
<dbReference type="GO" id="GO:0006950">
    <property type="term" value="P:response to stress"/>
    <property type="evidence" value="ECO:0007669"/>
    <property type="project" value="TreeGrafter"/>
</dbReference>
<name>A0A078MSS5_9MICC</name>
<dbReference type="InterPro" id="IPR036388">
    <property type="entry name" value="WH-like_DNA-bd_sf"/>
</dbReference>
<organism evidence="2">
    <name type="scientific">Arthrobacter saudimassiliensis</name>
    <dbReference type="NCBI Taxonomy" id="1461584"/>
    <lineage>
        <taxon>Bacteria</taxon>
        <taxon>Bacillati</taxon>
        <taxon>Actinomycetota</taxon>
        <taxon>Actinomycetes</taxon>
        <taxon>Micrococcales</taxon>
        <taxon>Micrococcaceae</taxon>
        <taxon>Arthrobacter</taxon>
    </lineage>
</organism>
<evidence type="ECO:0000313" key="2">
    <source>
        <dbReference type="EMBL" id="CEA09350.1"/>
    </source>
</evidence>